<dbReference type="Gene3D" id="3.10.20.30">
    <property type="match status" value="1"/>
</dbReference>
<dbReference type="SUPFAM" id="SSF54292">
    <property type="entry name" value="2Fe-2S ferredoxin-like"/>
    <property type="match status" value="1"/>
</dbReference>
<accession>A0A120KMC7</accession>
<dbReference type="SUPFAM" id="SSF54862">
    <property type="entry name" value="4Fe-4S ferredoxins"/>
    <property type="match status" value="1"/>
</dbReference>
<dbReference type="GO" id="GO:0046872">
    <property type="term" value="F:metal ion binding"/>
    <property type="evidence" value="ECO:0007669"/>
    <property type="project" value="UniProtKB-KW"/>
</dbReference>
<dbReference type="GO" id="GO:0051537">
    <property type="term" value="F:2 iron, 2 sulfur cluster binding"/>
    <property type="evidence" value="ECO:0007669"/>
    <property type="project" value="InterPro"/>
</dbReference>
<comment type="cofactor">
    <cofactor evidence="1">
        <name>[3Fe-4S] cluster</name>
        <dbReference type="ChEBI" id="CHEBI:21137"/>
    </cofactor>
</comment>
<dbReference type="InterPro" id="IPR006058">
    <property type="entry name" value="2Fe2S_fd_BS"/>
</dbReference>
<dbReference type="OrthoDB" id="9804391at2"/>
<dbReference type="InterPro" id="IPR025192">
    <property type="entry name" value="Succ_DH/fum_Rdtase_N"/>
</dbReference>
<dbReference type="InterPro" id="IPR012675">
    <property type="entry name" value="Beta-grasp_dom_sf"/>
</dbReference>
<keyword evidence="3" id="KW-0479">Metal-binding</keyword>
<reference evidence="9" key="1">
    <citation type="submission" date="2016-02" db="EMBL/GenBank/DDBJ databases">
        <authorList>
            <person name="Holder M.E."/>
            <person name="Ajami N.J."/>
            <person name="Petrosino J.F."/>
        </authorList>
    </citation>
    <scope>NUCLEOTIDE SEQUENCE [LARGE SCALE GENOMIC DNA]</scope>
    <source>
        <strain evidence="9">CCUG 36733</strain>
    </source>
</reference>
<dbReference type="PROSITE" id="PS51379">
    <property type="entry name" value="4FE4S_FER_2"/>
    <property type="match status" value="1"/>
</dbReference>
<dbReference type="STRING" id="111015.AXF14_02235"/>
<evidence type="ECO:0000259" key="7">
    <source>
        <dbReference type="PROSITE" id="PS51379"/>
    </source>
</evidence>
<organism evidence="8 9">
    <name type="scientific">Actinomyces radicidentis</name>
    <dbReference type="NCBI Taxonomy" id="111015"/>
    <lineage>
        <taxon>Bacteria</taxon>
        <taxon>Bacillati</taxon>
        <taxon>Actinomycetota</taxon>
        <taxon>Actinomycetes</taxon>
        <taxon>Actinomycetales</taxon>
        <taxon>Actinomycetaceae</taxon>
        <taxon>Actinomyces</taxon>
    </lineage>
</organism>
<dbReference type="GO" id="GO:0009060">
    <property type="term" value="P:aerobic respiration"/>
    <property type="evidence" value="ECO:0007669"/>
    <property type="project" value="TreeGrafter"/>
</dbReference>
<dbReference type="Pfam" id="PF13085">
    <property type="entry name" value="Fer2_3"/>
    <property type="match status" value="1"/>
</dbReference>
<dbReference type="EMBL" id="CP014228">
    <property type="protein sequence ID" value="AMD86629.1"/>
    <property type="molecule type" value="Genomic_DNA"/>
</dbReference>
<dbReference type="GO" id="GO:0009055">
    <property type="term" value="F:electron transfer activity"/>
    <property type="evidence" value="ECO:0007669"/>
    <property type="project" value="InterPro"/>
</dbReference>
<dbReference type="AlphaFoldDB" id="A0A120KMC7"/>
<evidence type="ECO:0000313" key="9">
    <source>
        <dbReference type="Proteomes" id="UP000065220"/>
    </source>
</evidence>
<dbReference type="PANTHER" id="PTHR11921">
    <property type="entry name" value="SUCCINATE DEHYDROGENASE IRON-SULFUR PROTEIN"/>
    <property type="match status" value="1"/>
</dbReference>
<dbReference type="KEGG" id="ard:AXF14_02235"/>
<dbReference type="InterPro" id="IPR017900">
    <property type="entry name" value="4Fe4S_Fe_S_CS"/>
</dbReference>
<keyword evidence="5" id="KW-0411">Iron-sulfur</keyword>
<comment type="similarity">
    <text evidence="2">Belongs to the succinate dehydrogenase/fumarate reductase iron-sulfur protein family.</text>
</comment>
<dbReference type="InterPro" id="IPR036010">
    <property type="entry name" value="2Fe-2S_ferredoxin-like_sf"/>
</dbReference>
<feature type="domain" description="4Fe-4S ferredoxin-type" evidence="7">
    <location>
        <begin position="150"/>
        <end position="179"/>
    </location>
</feature>
<dbReference type="RefSeq" id="WP_067940372.1">
    <property type="nucleotide sequence ID" value="NZ_CAUHMM010000012.1"/>
</dbReference>
<keyword evidence="9" id="KW-1185">Reference proteome</keyword>
<evidence type="ECO:0000256" key="1">
    <source>
        <dbReference type="ARBA" id="ARBA00001927"/>
    </source>
</evidence>
<evidence type="ECO:0000256" key="6">
    <source>
        <dbReference type="ARBA" id="ARBA00034078"/>
    </source>
</evidence>
<protein>
    <submittedName>
        <fullName evidence="8">Succinate dehydrogenase</fullName>
    </submittedName>
</protein>
<dbReference type="GO" id="GO:0022904">
    <property type="term" value="P:respiratory electron transport chain"/>
    <property type="evidence" value="ECO:0007669"/>
    <property type="project" value="TreeGrafter"/>
</dbReference>
<proteinExistence type="inferred from homology"/>
<dbReference type="Proteomes" id="UP000065220">
    <property type="component" value="Chromosome"/>
</dbReference>
<evidence type="ECO:0000256" key="3">
    <source>
        <dbReference type="ARBA" id="ARBA00022723"/>
    </source>
</evidence>
<dbReference type="NCBIfam" id="NF005746">
    <property type="entry name" value="PRK07570.1"/>
    <property type="match status" value="1"/>
</dbReference>
<keyword evidence="4" id="KW-0408">Iron</keyword>
<evidence type="ECO:0000313" key="8">
    <source>
        <dbReference type="EMBL" id="AMD86629.1"/>
    </source>
</evidence>
<dbReference type="InterPro" id="IPR017896">
    <property type="entry name" value="4Fe4S_Fe-S-bd"/>
</dbReference>
<dbReference type="Gene3D" id="1.10.1060.10">
    <property type="entry name" value="Alpha-helical ferredoxin"/>
    <property type="match status" value="1"/>
</dbReference>
<gene>
    <name evidence="8" type="ORF">AXF14_02235</name>
</gene>
<evidence type="ECO:0000256" key="2">
    <source>
        <dbReference type="ARBA" id="ARBA00009433"/>
    </source>
</evidence>
<dbReference type="PROSITE" id="PS00197">
    <property type="entry name" value="2FE2S_FER_1"/>
    <property type="match status" value="1"/>
</dbReference>
<dbReference type="PROSITE" id="PS00198">
    <property type="entry name" value="4FE4S_FER_1"/>
    <property type="match status" value="1"/>
</dbReference>
<evidence type="ECO:0000256" key="5">
    <source>
        <dbReference type="ARBA" id="ARBA00023014"/>
    </source>
</evidence>
<dbReference type="InterPro" id="IPR009051">
    <property type="entry name" value="Helical_ferredxn"/>
</dbReference>
<sequence length="251" mass="26859">MRVDLEIWRQDGPRAQGRFVEYVVEDAEPEMSLLELLDRLNDLIVSEGGDPVAFESDCREGVCGACGFLVNGRPHGPVDRTPACRQHLRAFPGVTRFRLEPLRSAAFPVIRDLVVDRSSLDALIRAGGTVDVAAGTAPDADSVLQPHARAELALDFAACIGCGACVAACPNGSAALFAGAKEAHLALIPQAAAERSRRARRMSAALDELFGPCSLYGECVLTCPAGIAIEAISVLNREVHRAAWRGWGRDD</sequence>
<dbReference type="PANTHER" id="PTHR11921:SF41">
    <property type="entry name" value="SUCCINATE DEHYDROGENASE"/>
    <property type="match status" value="1"/>
</dbReference>
<dbReference type="Pfam" id="PF13183">
    <property type="entry name" value="Fer4_8"/>
    <property type="match status" value="1"/>
</dbReference>
<name>A0A120KMC7_ACTRD</name>
<comment type="cofactor">
    <cofactor evidence="6">
        <name>[2Fe-2S] cluster</name>
        <dbReference type="ChEBI" id="CHEBI:190135"/>
    </cofactor>
</comment>
<evidence type="ECO:0000256" key="4">
    <source>
        <dbReference type="ARBA" id="ARBA00023004"/>
    </source>
</evidence>
<dbReference type="InterPro" id="IPR050573">
    <property type="entry name" value="SDH/FRD_Iron-Sulfur"/>
</dbReference>